<dbReference type="InterPro" id="IPR013328">
    <property type="entry name" value="6PGD_dom2"/>
</dbReference>
<dbReference type="PANTHER" id="PTHR38015">
    <property type="entry name" value="BLR6086 PROTEIN"/>
    <property type="match status" value="1"/>
</dbReference>
<dbReference type="Gene3D" id="1.10.1040.10">
    <property type="entry name" value="N-(1-d-carboxylethyl)-l-norvaline Dehydrogenase, domain 2"/>
    <property type="match status" value="1"/>
</dbReference>
<evidence type="ECO:0000313" key="2">
    <source>
        <dbReference type="EMBL" id="OLQ04886.1"/>
    </source>
</evidence>
<evidence type="ECO:0000313" key="3">
    <source>
        <dbReference type="Proteomes" id="UP000186817"/>
    </source>
</evidence>
<sequence length="422" mass="47605">MMRASSSVVSSHHVSWDKVAVEVSRCRVKVQLLTSRPELFSNLRPLVHFPDGQTQEGVLHRVSRNPAELIPNSDIVLWTGPVTSTKEVFENLRPYLDPQKTCIGTIFAQGLVHVLAQRTFGPSIRFFALRNIPWLCRVVKVGAECEIVGAKSSIGVMTMNLTKEWVKTELEPLFLVKKMGKHEPVIELLPDFCPIVFNPANQIIHPARYWAMFRNWNGQPLPKDMEPPEWLYRDMDETAGQVLEVLDEELQHLKDAFHQATGAEGCQHVIPLATRLLEQYGDQIADKSTMAKMVGTNKAYSMARTPVLRSKQGVMPHPTHRVVTDDIGWGLCVLVSIAERLQELGFPTPTTMMRMLIEWHQKLMGKEYLYNGQLRGRDCTELVLLGPGDDLVLVAKGVEGGRSDHWISNADEQAMEPRYGNP</sequence>
<dbReference type="Pfam" id="PF02317">
    <property type="entry name" value="Octopine_DH"/>
    <property type="match status" value="1"/>
</dbReference>
<comment type="caution">
    <text evidence="2">The sequence shown here is derived from an EMBL/GenBank/DDBJ whole genome shotgun (WGS) entry which is preliminary data.</text>
</comment>
<dbReference type="InterPro" id="IPR003421">
    <property type="entry name" value="Opine_DH"/>
</dbReference>
<protein>
    <submittedName>
        <fullName evidence="2">Octopine dehydrogenase</fullName>
    </submittedName>
</protein>
<dbReference type="GO" id="GO:0016491">
    <property type="term" value="F:oxidoreductase activity"/>
    <property type="evidence" value="ECO:0007669"/>
    <property type="project" value="InterPro"/>
</dbReference>
<dbReference type="PANTHER" id="PTHR38015:SF1">
    <property type="entry name" value="OPINE DEHYDROGENASE DOMAIN-CONTAINING PROTEIN"/>
    <property type="match status" value="1"/>
</dbReference>
<dbReference type="OrthoDB" id="6058913at2759"/>
<accession>A0A1Q9EBT6</accession>
<dbReference type="Gene3D" id="3.40.50.720">
    <property type="entry name" value="NAD(P)-binding Rossmann-like Domain"/>
    <property type="match status" value="1"/>
</dbReference>
<evidence type="ECO:0000259" key="1">
    <source>
        <dbReference type="Pfam" id="PF02317"/>
    </source>
</evidence>
<dbReference type="SUPFAM" id="SSF48179">
    <property type="entry name" value="6-phosphogluconate dehydrogenase C-terminal domain-like"/>
    <property type="match status" value="1"/>
</dbReference>
<dbReference type="InterPro" id="IPR008927">
    <property type="entry name" value="6-PGluconate_DH-like_C_sf"/>
</dbReference>
<proteinExistence type="predicted"/>
<dbReference type="Proteomes" id="UP000186817">
    <property type="component" value="Unassembled WGS sequence"/>
</dbReference>
<organism evidence="2 3">
    <name type="scientific">Symbiodinium microadriaticum</name>
    <name type="common">Dinoflagellate</name>
    <name type="synonym">Zooxanthella microadriatica</name>
    <dbReference type="NCBI Taxonomy" id="2951"/>
    <lineage>
        <taxon>Eukaryota</taxon>
        <taxon>Sar</taxon>
        <taxon>Alveolata</taxon>
        <taxon>Dinophyceae</taxon>
        <taxon>Suessiales</taxon>
        <taxon>Symbiodiniaceae</taxon>
        <taxon>Symbiodinium</taxon>
    </lineage>
</organism>
<reference evidence="2 3" key="1">
    <citation type="submission" date="2016-02" db="EMBL/GenBank/DDBJ databases">
        <title>Genome analysis of coral dinoflagellate symbionts highlights evolutionary adaptations to a symbiotic lifestyle.</title>
        <authorList>
            <person name="Aranda M."/>
            <person name="Li Y."/>
            <person name="Liew Y.J."/>
            <person name="Baumgarten S."/>
            <person name="Simakov O."/>
            <person name="Wilson M."/>
            <person name="Piel J."/>
            <person name="Ashoor H."/>
            <person name="Bougouffa S."/>
            <person name="Bajic V.B."/>
            <person name="Ryu T."/>
            <person name="Ravasi T."/>
            <person name="Bayer T."/>
            <person name="Micklem G."/>
            <person name="Kim H."/>
            <person name="Bhak J."/>
            <person name="Lajeunesse T.C."/>
            <person name="Voolstra C.R."/>
        </authorList>
    </citation>
    <scope>NUCLEOTIDE SEQUENCE [LARGE SCALE GENOMIC DNA]</scope>
    <source>
        <strain evidence="2 3">CCMP2467</strain>
    </source>
</reference>
<feature type="domain" description="Opine dehydrogenase" evidence="1">
    <location>
        <begin position="190"/>
        <end position="364"/>
    </location>
</feature>
<keyword evidence="3" id="KW-1185">Reference proteome</keyword>
<dbReference type="EMBL" id="LSRX01000199">
    <property type="protein sequence ID" value="OLQ04886.1"/>
    <property type="molecule type" value="Genomic_DNA"/>
</dbReference>
<gene>
    <name evidence="2" type="primary">odh1</name>
    <name evidence="2" type="ORF">AK812_SmicGene11993</name>
</gene>
<dbReference type="OMA" id="HWISNAD"/>
<dbReference type="InterPro" id="IPR051729">
    <property type="entry name" value="Opine/Lysopine_DH"/>
</dbReference>
<name>A0A1Q9EBT6_SYMMI</name>
<dbReference type="AlphaFoldDB" id="A0A1Q9EBT6"/>